<dbReference type="InterPro" id="IPR032687">
    <property type="entry name" value="AraC-type_N"/>
</dbReference>
<dbReference type="Pfam" id="PF12833">
    <property type="entry name" value="HTH_18"/>
    <property type="match status" value="1"/>
</dbReference>
<evidence type="ECO:0000313" key="6">
    <source>
        <dbReference type="Proteomes" id="UP001160334"/>
    </source>
</evidence>
<evidence type="ECO:0000256" key="2">
    <source>
        <dbReference type="ARBA" id="ARBA00023125"/>
    </source>
</evidence>
<dbReference type="SUPFAM" id="SSF46689">
    <property type="entry name" value="Homeodomain-like"/>
    <property type="match status" value="1"/>
</dbReference>
<dbReference type="SMART" id="SM00342">
    <property type="entry name" value="HTH_ARAC"/>
    <property type="match status" value="1"/>
</dbReference>
<sequence>MKVLRVRISVLNEYVELAQSLGLDPHPVMREVGLDPATFATPDAWISAPSVSDLLERTAAATSCEDFGVRMAAHRRVSNLGPVGMVAREEPDVRSALEIVLRHMRLYNEAIRTRLVEMNGLATLHVEPAQGLDLGRQSIELTVASISRILGSFLPDDWRPLSTCFVHDAPTDLDVHHRVLGPEVAFGRDFNGLVFYSSDLDAVNPLSDPLLRPYARQYLDLLTPPEDTSTVGRVRDIIEALLPGGNCSATRIARSLGMDRRTLHRHLAQSDETYTSVIDAVRADLAVRYIARDGRTLTDIAGELGFSDLSAFSRWFRRRFGQSPTAWAASERELGSR</sequence>
<gene>
    <name evidence="5" type="ORF">M2280_003696</name>
</gene>
<dbReference type="PRINTS" id="PR00032">
    <property type="entry name" value="HTHARAC"/>
</dbReference>
<comment type="caution">
    <text evidence="5">The sequence shown here is derived from an EMBL/GenBank/DDBJ whole genome shotgun (WGS) entry which is preliminary data.</text>
</comment>
<keyword evidence="1" id="KW-0805">Transcription regulation</keyword>
<evidence type="ECO:0000256" key="3">
    <source>
        <dbReference type="ARBA" id="ARBA00023163"/>
    </source>
</evidence>
<dbReference type="InterPro" id="IPR018060">
    <property type="entry name" value="HTH_AraC"/>
</dbReference>
<dbReference type="InterPro" id="IPR020449">
    <property type="entry name" value="Tscrpt_reg_AraC-type_HTH"/>
</dbReference>
<feature type="domain" description="HTH araC/xylS-type" evidence="4">
    <location>
        <begin position="232"/>
        <end position="330"/>
    </location>
</feature>
<keyword evidence="6" id="KW-1185">Reference proteome</keyword>
<evidence type="ECO:0000256" key="1">
    <source>
        <dbReference type="ARBA" id="ARBA00023015"/>
    </source>
</evidence>
<organism evidence="5 6">
    <name type="scientific">Prescottella agglutinans</name>
    <dbReference type="NCBI Taxonomy" id="1644129"/>
    <lineage>
        <taxon>Bacteria</taxon>
        <taxon>Bacillati</taxon>
        <taxon>Actinomycetota</taxon>
        <taxon>Actinomycetes</taxon>
        <taxon>Mycobacteriales</taxon>
        <taxon>Nocardiaceae</taxon>
        <taxon>Prescottella</taxon>
    </lineage>
</organism>
<name>A0ABT6MDS7_9NOCA</name>
<dbReference type="EMBL" id="JARXVC010000010">
    <property type="protein sequence ID" value="MDH6282465.1"/>
    <property type="molecule type" value="Genomic_DNA"/>
</dbReference>
<proteinExistence type="predicted"/>
<protein>
    <submittedName>
        <fullName evidence="5">AraC-like DNA-binding protein</fullName>
    </submittedName>
</protein>
<accession>A0ABT6MDS7</accession>
<dbReference type="InterPro" id="IPR009057">
    <property type="entry name" value="Homeodomain-like_sf"/>
</dbReference>
<dbReference type="PANTHER" id="PTHR47894:SF4">
    <property type="entry name" value="HTH-TYPE TRANSCRIPTIONAL REGULATOR GADX"/>
    <property type="match status" value="1"/>
</dbReference>
<evidence type="ECO:0000259" key="4">
    <source>
        <dbReference type="PROSITE" id="PS01124"/>
    </source>
</evidence>
<reference evidence="5 6" key="1">
    <citation type="submission" date="2023-04" db="EMBL/GenBank/DDBJ databases">
        <title>Forest soil microbial communities from Buena Vista Peninsula, Colon Province, Panama.</title>
        <authorList>
            <person name="Bouskill N."/>
        </authorList>
    </citation>
    <scope>NUCLEOTIDE SEQUENCE [LARGE SCALE GENOMIC DNA]</scope>
    <source>
        <strain evidence="5 6">CFH S0262</strain>
    </source>
</reference>
<keyword evidence="3" id="KW-0804">Transcription</keyword>
<dbReference type="Pfam" id="PF12625">
    <property type="entry name" value="Arabinose_bd"/>
    <property type="match status" value="1"/>
</dbReference>
<dbReference type="PROSITE" id="PS01124">
    <property type="entry name" value="HTH_ARAC_FAMILY_2"/>
    <property type="match status" value="1"/>
</dbReference>
<dbReference type="PANTHER" id="PTHR47894">
    <property type="entry name" value="HTH-TYPE TRANSCRIPTIONAL REGULATOR GADX"/>
    <property type="match status" value="1"/>
</dbReference>
<dbReference type="Proteomes" id="UP001160334">
    <property type="component" value="Unassembled WGS sequence"/>
</dbReference>
<dbReference type="Gene3D" id="1.10.10.60">
    <property type="entry name" value="Homeodomain-like"/>
    <property type="match status" value="1"/>
</dbReference>
<keyword evidence="2" id="KW-0238">DNA-binding</keyword>
<evidence type="ECO:0000313" key="5">
    <source>
        <dbReference type="EMBL" id="MDH6282465.1"/>
    </source>
</evidence>